<gene>
    <name evidence="1" type="ORF">NF557_15155</name>
</gene>
<evidence type="ECO:0008006" key="3">
    <source>
        <dbReference type="Google" id="ProtNLM"/>
    </source>
</evidence>
<name>A0ABY4YGM7_9MICO</name>
<evidence type="ECO:0000313" key="2">
    <source>
        <dbReference type="Proteomes" id="UP001056535"/>
    </source>
</evidence>
<organism evidence="1 2">
    <name type="scientific">Ornithinimicrobium cryptoxanthini</name>
    <dbReference type="NCBI Taxonomy" id="2934161"/>
    <lineage>
        <taxon>Bacteria</taxon>
        <taxon>Bacillati</taxon>
        <taxon>Actinomycetota</taxon>
        <taxon>Actinomycetes</taxon>
        <taxon>Micrococcales</taxon>
        <taxon>Ornithinimicrobiaceae</taxon>
        <taxon>Ornithinimicrobium</taxon>
    </lineage>
</organism>
<proteinExistence type="predicted"/>
<dbReference type="EMBL" id="CP099490">
    <property type="protein sequence ID" value="USQ75916.1"/>
    <property type="molecule type" value="Genomic_DNA"/>
</dbReference>
<keyword evidence="2" id="KW-1185">Reference proteome</keyword>
<dbReference type="RefSeq" id="WP_252620474.1">
    <property type="nucleotide sequence ID" value="NZ_CP099490.1"/>
</dbReference>
<reference evidence="1" key="1">
    <citation type="submission" date="2022-06" db="EMBL/GenBank/DDBJ databases">
        <title>Ornithinimicrobium JY.X270.</title>
        <authorList>
            <person name="Huang Y."/>
        </authorList>
    </citation>
    <scope>NUCLEOTIDE SEQUENCE</scope>
    <source>
        <strain evidence="1">JY.X270</strain>
    </source>
</reference>
<evidence type="ECO:0000313" key="1">
    <source>
        <dbReference type="EMBL" id="USQ75916.1"/>
    </source>
</evidence>
<dbReference type="Proteomes" id="UP001056535">
    <property type="component" value="Chromosome"/>
</dbReference>
<protein>
    <recommendedName>
        <fullName evidence="3">Nucleotidyltransferase AbiEii toxin of type IV toxin-antitoxin system</fullName>
    </recommendedName>
</protein>
<accession>A0ABY4YGM7</accession>
<sequence length="233" mass="25606">MVAEPTLDDVLRSAAELQRLVPDAVLVGGTAAAIHAHHRQSFDHDHVLSELAERYAEVLEAVEVSEGWVTSVRASSPPLTLLGSLDGVEAGLRQLRRARPLEVERHDLTSGSALLVPTLPEMLRIKAYLVVQRNATRDYLDTAALSSKIGVDEAVATLADIDTYYEDRSRTHGSVLTALVQRLSEPAPRDHRVTGQLATYKGLDKRWHDWAAVVQVCLDIADGILRTVERDLP</sequence>